<name>W1WHD5_9ZZZZ</name>
<accession>W1WHD5</accession>
<evidence type="ECO:0008006" key="3">
    <source>
        <dbReference type="Google" id="ProtNLM"/>
    </source>
</evidence>
<dbReference type="EMBL" id="AZMM01018785">
    <property type="protein sequence ID" value="ETJ17286.1"/>
    <property type="molecule type" value="Genomic_DNA"/>
</dbReference>
<feature type="coiled-coil region" evidence="1">
    <location>
        <begin position="1"/>
        <end position="28"/>
    </location>
</feature>
<gene>
    <name evidence="2" type="ORF">Q604_UNBc4C00004G0001</name>
</gene>
<organism evidence="2">
    <name type="scientific">human gut metagenome</name>
    <dbReference type="NCBI Taxonomy" id="408170"/>
    <lineage>
        <taxon>unclassified sequences</taxon>
        <taxon>metagenomes</taxon>
        <taxon>organismal metagenomes</taxon>
    </lineage>
</organism>
<reference evidence="2" key="1">
    <citation type="submission" date="2013-12" db="EMBL/GenBank/DDBJ databases">
        <title>A Varibaculum cambriense genome reconstructed from a premature infant gut community with otherwise low bacterial novelty that shifts toward anaerobic metabolism during the third week of life.</title>
        <authorList>
            <person name="Brown C.T."/>
            <person name="Sharon I."/>
            <person name="Thomas B.C."/>
            <person name="Castelle C.J."/>
            <person name="Morowitz M.J."/>
            <person name="Banfield J.F."/>
        </authorList>
    </citation>
    <scope>NUCLEOTIDE SEQUENCE</scope>
</reference>
<keyword evidence="1" id="KW-0175">Coiled coil</keyword>
<sequence>MKELITKIVNTKAQIQKLKYKLEELEERKLTVGSRAISNMPRSSNRTDISDIFIRIEEVQEKIIDKQIELLHLEDQLEEKIAPLKSIERIVIRYRASGLEWNDIAKLVGYSARQSRRFYDEVIKKDKLII</sequence>
<evidence type="ECO:0000256" key="1">
    <source>
        <dbReference type="SAM" id="Coils"/>
    </source>
</evidence>
<comment type="caution">
    <text evidence="2">The sequence shown here is derived from an EMBL/GenBank/DDBJ whole genome shotgun (WGS) entry which is preliminary data.</text>
</comment>
<dbReference type="AlphaFoldDB" id="W1WHD5"/>
<evidence type="ECO:0000313" key="2">
    <source>
        <dbReference type="EMBL" id="ETJ17286.1"/>
    </source>
</evidence>
<proteinExistence type="predicted"/>
<protein>
    <recommendedName>
        <fullName evidence="3">DUF1492 domain-containing protein</fullName>
    </recommendedName>
</protein>